<keyword evidence="3" id="KW-1185">Reference proteome</keyword>
<reference evidence="2" key="1">
    <citation type="submission" date="2017-07" db="EMBL/GenBank/DDBJ databases">
        <title>Taro Niue Genome Assembly and Annotation.</title>
        <authorList>
            <person name="Atibalentja N."/>
            <person name="Keating K."/>
            <person name="Fields C.J."/>
        </authorList>
    </citation>
    <scope>NUCLEOTIDE SEQUENCE</scope>
    <source>
        <strain evidence="2">Niue_2</strain>
        <tissue evidence="2">Leaf</tissue>
    </source>
</reference>
<protein>
    <submittedName>
        <fullName evidence="2">Uncharacterized protein</fullName>
    </submittedName>
</protein>
<dbReference type="EMBL" id="NMUH01003854">
    <property type="protein sequence ID" value="MQM07359.1"/>
    <property type="molecule type" value="Genomic_DNA"/>
</dbReference>
<organism evidence="2 3">
    <name type="scientific">Colocasia esculenta</name>
    <name type="common">Wild taro</name>
    <name type="synonym">Arum esculentum</name>
    <dbReference type="NCBI Taxonomy" id="4460"/>
    <lineage>
        <taxon>Eukaryota</taxon>
        <taxon>Viridiplantae</taxon>
        <taxon>Streptophyta</taxon>
        <taxon>Embryophyta</taxon>
        <taxon>Tracheophyta</taxon>
        <taxon>Spermatophyta</taxon>
        <taxon>Magnoliopsida</taxon>
        <taxon>Liliopsida</taxon>
        <taxon>Araceae</taxon>
        <taxon>Aroideae</taxon>
        <taxon>Colocasieae</taxon>
        <taxon>Colocasia</taxon>
    </lineage>
</organism>
<name>A0A843WCJ6_COLES</name>
<proteinExistence type="predicted"/>
<evidence type="ECO:0000313" key="2">
    <source>
        <dbReference type="EMBL" id="MQM07359.1"/>
    </source>
</evidence>
<evidence type="ECO:0000256" key="1">
    <source>
        <dbReference type="SAM" id="MobiDB-lite"/>
    </source>
</evidence>
<evidence type="ECO:0000313" key="3">
    <source>
        <dbReference type="Proteomes" id="UP000652761"/>
    </source>
</evidence>
<dbReference type="Proteomes" id="UP000652761">
    <property type="component" value="Unassembled WGS sequence"/>
</dbReference>
<accession>A0A843WCJ6</accession>
<dbReference type="AlphaFoldDB" id="A0A843WCJ6"/>
<gene>
    <name evidence="2" type="ORF">Taro_040199</name>
</gene>
<sequence>MEEDFMDTISASWSSYSRHGNSMATLVGKLKQLSYVLRRWGASKRIPNSREKDHILPQMQAIDQASVRVRLGHGWCTLFWQDRWCGEFTLEETFSALAALSSVPSPSVEQIFDLTSLVVLGRLEKESHTDSNKLKSLSCCKTTGGEREKKLEEEASGIAPMARASHLGREQASTTKILNITSQFTETQRNPNGTLITLNSLVTKDERDRKEENFEFLRVPPKMEFVFGCETPRQPTRKALPTRAAGRVPGGPVGQTMGVSDSVTG</sequence>
<feature type="region of interest" description="Disordered" evidence="1">
    <location>
        <begin position="233"/>
        <end position="265"/>
    </location>
</feature>
<comment type="caution">
    <text evidence="2">The sequence shown here is derived from an EMBL/GenBank/DDBJ whole genome shotgun (WGS) entry which is preliminary data.</text>
</comment>